<dbReference type="GO" id="GO:0005524">
    <property type="term" value="F:ATP binding"/>
    <property type="evidence" value="ECO:0007669"/>
    <property type="project" value="InterPro"/>
</dbReference>
<comment type="caution">
    <text evidence="5">The sequence shown here is derived from an EMBL/GenBank/DDBJ whole genome shotgun (WGS) entry which is preliminary data.</text>
</comment>
<evidence type="ECO:0000256" key="1">
    <source>
        <dbReference type="ARBA" id="ARBA00023054"/>
    </source>
</evidence>
<evidence type="ECO:0000313" key="8">
    <source>
        <dbReference type="Proteomes" id="UP000230713"/>
    </source>
</evidence>
<dbReference type="SUPFAM" id="SSF75553">
    <property type="entry name" value="Smc hinge domain"/>
    <property type="match status" value="1"/>
</dbReference>
<dbReference type="GO" id="GO:0051276">
    <property type="term" value="P:chromosome organization"/>
    <property type="evidence" value="ECO:0007669"/>
    <property type="project" value="InterPro"/>
</dbReference>
<dbReference type="PANTHER" id="PTHR43977">
    <property type="entry name" value="STRUCTURAL MAINTENANCE OF CHROMOSOMES PROTEIN 3"/>
    <property type="match status" value="1"/>
</dbReference>
<feature type="coiled-coil region" evidence="2">
    <location>
        <begin position="192"/>
        <end position="321"/>
    </location>
</feature>
<dbReference type="AlphaFoldDB" id="A0A2H9M9G4"/>
<protein>
    <recommendedName>
        <fullName evidence="3">SMC hinge domain-containing protein</fullName>
    </recommendedName>
</protein>
<feature type="coiled-coil region" evidence="2">
    <location>
        <begin position="669"/>
        <end position="696"/>
    </location>
</feature>
<dbReference type="SMART" id="SM00968">
    <property type="entry name" value="SMC_hinge"/>
    <property type="match status" value="1"/>
</dbReference>
<dbReference type="InterPro" id="IPR010935">
    <property type="entry name" value="SMC_hinge"/>
</dbReference>
<dbReference type="InterPro" id="IPR027417">
    <property type="entry name" value="P-loop_NTPase"/>
</dbReference>
<accession>A0A2H9M234</accession>
<accession>A0A2H9M9G4</accession>
<proteinExistence type="predicted"/>
<gene>
    <name evidence="5" type="ORF">COS22_00875</name>
    <name evidence="4" type="ORF">COS45_01495</name>
    <name evidence="6" type="ORF">COZ66_01685</name>
</gene>
<dbReference type="EMBL" id="PFIH01000041">
    <property type="protein sequence ID" value="PIX28040.1"/>
    <property type="molecule type" value="Genomic_DNA"/>
</dbReference>
<dbReference type="InterPro" id="IPR036277">
    <property type="entry name" value="SMC_hinge_sf"/>
</dbReference>
<dbReference type="Pfam" id="PF02463">
    <property type="entry name" value="SMC_N"/>
    <property type="match status" value="1"/>
</dbReference>
<organism evidence="5 7">
    <name type="scientific">Huberarchaeum crystalense</name>
    <dbReference type="NCBI Taxonomy" id="2014257"/>
    <lineage>
        <taxon>Archaea</taxon>
        <taxon>Candidatus Huberarchaeota</taxon>
        <taxon>Candidatus Huberarchaeia</taxon>
        <taxon>Candidatus Huberarchaeales</taxon>
        <taxon>Candidatus Huberarchaeaceae</taxon>
        <taxon>Candidatus Huberarchaeum</taxon>
    </lineage>
</organism>
<dbReference type="EMBL" id="PETW01000015">
    <property type="protein sequence ID" value="PIV46528.1"/>
    <property type="molecule type" value="Genomic_DNA"/>
</dbReference>
<evidence type="ECO:0000313" key="6">
    <source>
        <dbReference type="EMBL" id="PIX28040.1"/>
    </source>
</evidence>
<name>A0A2H9M9G4_HUBC1</name>
<dbReference type="EMBL" id="PEUT01000036">
    <property type="protein sequence ID" value="PIV13695.1"/>
    <property type="molecule type" value="Genomic_DNA"/>
</dbReference>
<dbReference type="Gene3D" id="3.40.50.300">
    <property type="entry name" value="P-loop containing nucleotide triphosphate hydrolases"/>
    <property type="match status" value="2"/>
</dbReference>
<keyword evidence="1 2" id="KW-0175">Coiled coil</keyword>
<dbReference type="Pfam" id="PF06470">
    <property type="entry name" value="SMC_hinge"/>
    <property type="match status" value="1"/>
</dbReference>
<dbReference type="InterPro" id="IPR003395">
    <property type="entry name" value="RecF/RecN/SMC_N"/>
</dbReference>
<dbReference type="Gene3D" id="3.30.70.1620">
    <property type="match status" value="1"/>
</dbReference>
<accession>A0A2H9N2M3</accession>
<reference evidence="7 8" key="2">
    <citation type="submission" date="2017-09" db="EMBL/GenBank/DDBJ databases">
        <title>Depth-based differentiation of microbial function through sediment-hosted aquifers and enrichment of novel symbionts in the deep terrestrial subsurface.</title>
        <authorList>
            <person name="Probst A.J."/>
            <person name="Ladd B."/>
            <person name="Jarett J.K."/>
            <person name="Geller-Mcgrath D.E."/>
            <person name="Sieber C.M.K."/>
            <person name="Emerson J.B."/>
            <person name="Anantharaman K."/>
            <person name="Thomas B.C."/>
            <person name="Malmstrom R."/>
            <person name="Stieglmeier M."/>
            <person name="Klingl A."/>
            <person name="Woyke T."/>
            <person name="Ryan C.M."/>
            <person name="Banfield J.F."/>
        </authorList>
    </citation>
    <scope>NUCLEOTIDE SEQUENCE [LARGE SCALE GENOMIC DNA]</scope>
</reference>
<feature type="domain" description="SMC hinge" evidence="3">
    <location>
        <begin position="345"/>
        <end position="460"/>
    </location>
</feature>
<dbReference type="SUPFAM" id="SSF52540">
    <property type="entry name" value="P-loop containing nucleoside triphosphate hydrolases"/>
    <property type="match status" value="2"/>
</dbReference>
<evidence type="ECO:0000256" key="2">
    <source>
        <dbReference type="SAM" id="Coils"/>
    </source>
</evidence>
<reference evidence="5" key="1">
    <citation type="submission" date="2017-09" db="EMBL/GenBank/DDBJ databases">
        <title>Depth-based differentiation of microbial function through sediment-hosted aquifers and enrichment of novel symbionts in the deep terrestrial subsurface.</title>
        <authorList>
            <person name="Probst A.J."/>
            <person name="Ladd B."/>
            <person name="Jarett J.K."/>
            <person name="Geller-Mcgrath D.E."/>
            <person name="Sieber C.M."/>
            <person name="Emerson J.B."/>
            <person name="Anantharaman K."/>
            <person name="Thomas B.C."/>
            <person name="Malmstrom R."/>
            <person name="Stieglmeier M."/>
            <person name="Klingl A."/>
            <person name="Woyke T."/>
            <person name="Ryan C.M."/>
            <person name="Banfield J.F."/>
        </authorList>
    </citation>
    <scope>NUCLEOTIDE SEQUENCE [LARGE SCALE GENOMIC DNA]</scope>
    <source>
        <strain evidence="5">CG02_land_8_20_14_3_00_31_209</strain>
        <strain evidence="4">CG03_land_8_20_14_0_80_31_114</strain>
        <strain evidence="6">CG_4_8_14_3_um_filter</strain>
    </source>
</reference>
<evidence type="ECO:0000313" key="4">
    <source>
        <dbReference type="EMBL" id="PIV13695.1"/>
    </source>
</evidence>
<dbReference type="Proteomes" id="UP000231449">
    <property type="component" value="Unassembled WGS sequence"/>
</dbReference>
<dbReference type="Gene3D" id="1.20.1060.20">
    <property type="match status" value="1"/>
</dbReference>
<evidence type="ECO:0000313" key="7">
    <source>
        <dbReference type="Proteomes" id="UP000230477"/>
    </source>
</evidence>
<dbReference type="Proteomes" id="UP000230477">
    <property type="component" value="Unassembled WGS sequence"/>
</dbReference>
<feature type="coiled-coil region" evidence="2">
    <location>
        <begin position="497"/>
        <end position="531"/>
    </location>
</feature>
<dbReference type="GO" id="GO:0005694">
    <property type="term" value="C:chromosome"/>
    <property type="evidence" value="ECO:0007669"/>
    <property type="project" value="InterPro"/>
</dbReference>
<feature type="coiled-coil region" evidence="2">
    <location>
        <begin position="567"/>
        <end position="594"/>
    </location>
</feature>
<evidence type="ECO:0000259" key="3">
    <source>
        <dbReference type="SMART" id="SM00968"/>
    </source>
</evidence>
<sequence length="866" mass="99480">MVYLSKLTIKNFKSFAGVHEIPIDNNFTLFVGPNGSGKSNIIDALCFVLGKSSAKSMRADQLDKLINQNPAIKDASVSIDLDNSDLLLPFDEKTIVIKRTINRNKESKYFLNGKKEQRQKILEILNIANIDPDGHNIVLQNDLLRIILLSDLEKRKIIEDLCGIATFDGKIEISRKKLDCVEQNLREVNIILRERQKIVENYEKERAKFEKHQKLMSELKKIDLTLAKIELIDIKKEQITKKKEIEERQKNLEKIDLTLKEKDIEADKIRQKIDNLNIQIKKKFSGKETSGNKAIEFKYKLENNEKEIQRKKERIDELKDIQATQTIQQVLPESSISKELKKIVEGYYGTVGELLRFDSQYTLPLKMVIGRQINNIVVERDLDAKKVIEWLKQNRMRATILPMSLIKPQPHHPNEKNLSMQAIGLCRDFVNCDPYFGKLVDFLYGSTLIVTDFDGGCKIGIGKIRMAALDGTLFSTSGAISGGFAETSKKAQNQPKQVNYDEEIKKLESNIISLEKENSQIFKQIETLQKTNQTQTKEDQQLFDQQAQLQFERDEILKQKDSTFSKKMEFHREINEKKFRVEEIENQIKHLLIDVNKDVKDVADVNKDVKDVADVNKDVKDVADVNKDNNLKEEDTSNIDINSLKLQRLQLNIELSQLGSINSVASQECEVYVAKYQEIIENKKQIEEEKKEVLNIISDISLRKKNIFMQAFNKVSKLFTKILNEISFFEGEIQLKNEQDPFLDGLSFVISKKGNIFGINAFSGGEKSLVAIALIFALQGYKPSPFYIFDEIDAALDMKVSDKLGEYLTKKANTKFDETNQEIEDIHHPQIIQISHNRNLVEYASKVYGVTMINKVSQIYELPNGK</sequence>
<evidence type="ECO:0000313" key="5">
    <source>
        <dbReference type="EMBL" id="PIV46528.1"/>
    </source>
</evidence>
<dbReference type="Proteomes" id="UP000230713">
    <property type="component" value="Unassembled WGS sequence"/>
</dbReference>